<dbReference type="AlphaFoldDB" id="A0A089NXH7"/>
<sequence length="42" mass="4657">MGATRANSTAELPRRQVHPFGAPRRRKRRKSIASPSTGRAAR</sequence>
<dbReference type="STRING" id="693986.MOC_2753"/>
<feature type="region of interest" description="Disordered" evidence="1">
    <location>
        <begin position="1"/>
        <end position="42"/>
    </location>
</feature>
<dbReference type="KEGG" id="mor:MOC_2753"/>
<proteinExistence type="predicted"/>
<evidence type="ECO:0000256" key="1">
    <source>
        <dbReference type="SAM" id="MobiDB-lite"/>
    </source>
</evidence>
<keyword evidence="3" id="KW-1185">Reference proteome</keyword>
<name>A0A089NXH7_9HYPH</name>
<protein>
    <submittedName>
        <fullName evidence="2">Protein of unassigned function</fullName>
    </submittedName>
</protein>
<feature type="compositionally biased region" description="Polar residues" evidence="1">
    <location>
        <begin position="1"/>
        <end position="10"/>
    </location>
</feature>
<dbReference type="Proteomes" id="UP000029492">
    <property type="component" value="Chromosome"/>
</dbReference>
<organism evidence="2 3">
    <name type="scientific">Methylobacterium oryzae CBMB20</name>
    <dbReference type="NCBI Taxonomy" id="693986"/>
    <lineage>
        <taxon>Bacteria</taxon>
        <taxon>Pseudomonadati</taxon>
        <taxon>Pseudomonadota</taxon>
        <taxon>Alphaproteobacteria</taxon>
        <taxon>Hyphomicrobiales</taxon>
        <taxon>Methylobacteriaceae</taxon>
        <taxon>Methylobacterium</taxon>
    </lineage>
</organism>
<evidence type="ECO:0000313" key="3">
    <source>
        <dbReference type="Proteomes" id="UP000029492"/>
    </source>
</evidence>
<feature type="compositionally biased region" description="Polar residues" evidence="1">
    <location>
        <begin position="33"/>
        <end position="42"/>
    </location>
</feature>
<evidence type="ECO:0000313" key="2">
    <source>
        <dbReference type="EMBL" id="AIQ90508.1"/>
    </source>
</evidence>
<accession>A0A089NXH7</accession>
<dbReference type="HOGENOM" id="CLU_3253966_0_0_5"/>
<gene>
    <name evidence="2" type="ORF">MOC_2753</name>
</gene>
<dbReference type="EMBL" id="CP003811">
    <property type="protein sequence ID" value="AIQ90508.1"/>
    <property type="molecule type" value="Genomic_DNA"/>
</dbReference>
<reference evidence="2 3" key="1">
    <citation type="journal article" date="2014" name="PLoS ONE">
        <title>Genome Information of Methylobacterium oryzae, a Plant-Probiotic Methylotroph in the Phyllosphere.</title>
        <authorList>
            <person name="Kwak M.J."/>
            <person name="Jeong H."/>
            <person name="Madhaiyan M."/>
            <person name="Lee Y."/>
            <person name="Sa T.M."/>
            <person name="Oh T.K."/>
            <person name="Kim J.F."/>
        </authorList>
    </citation>
    <scope>NUCLEOTIDE SEQUENCE [LARGE SCALE GENOMIC DNA]</scope>
    <source>
        <strain evidence="2 3">CBMB20</strain>
    </source>
</reference>